<gene>
    <name evidence="1" type="ORF">M8818_005920</name>
</gene>
<evidence type="ECO:0000313" key="1">
    <source>
        <dbReference type="EMBL" id="KAK8200606.1"/>
    </source>
</evidence>
<reference evidence="1" key="1">
    <citation type="submission" date="2024-02" db="EMBL/GenBank/DDBJ databases">
        <title>Metagenome Assembled Genome of Zalaria obscura JY119.</title>
        <authorList>
            <person name="Vighnesh L."/>
            <person name="Jagadeeshwari U."/>
            <person name="Venkata Ramana C."/>
            <person name="Sasikala C."/>
        </authorList>
    </citation>
    <scope>NUCLEOTIDE SEQUENCE</scope>
    <source>
        <strain evidence="1">JY119</strain>
    </source>
</reference>
<protein>
    <submittedName>
        <fullName evidence="1">Uncharacterized protein</fullName>
    </submittedName>
</protein>
<name>A0ACC3S884_9PEZI</name>
<accession>A0ACC3S884</accession>
<evidence type="ECO:0000313" key="2">
    <source>
        <dbReference type="Proteomes" id="UP001320706"/>
    </source>
</evidence>
<sequence>MASSDFGKEAHFQASATALDQVTNAAVESKAENPKNTLHVPANHEKSHKWLQRIFPYQSLEEMESAWGLGNYVIDRTTRQKTWEPMSIYVRIGMHLLYVGSEQEKALHSQRVQKLLKEQSDKMGREYDDPKSVDHIMPFIESFDLQGSLQQLKEPDPTKYKSFNDFFSRELRPDARPIAEPENDRVISSVADCRLTAFPTIDLATKYWIKGFGFTLARLLNSEQLADYFDGGSIVIQRLAPQDYHRWHSPVDGTVESIEQVHGTYYTVNPMAIREAGTMDVYCENSRSVMIMKRKATGSPIAVVAVGAMLVGSIVYNDGIKQGADIKRGQCLGAFRYGGSTVLTILPKGEAVVDEDIVRHSTQDACETLMKVGWRVGARPA</sequence>
<dbReference type="Proteomes" id="UP001320706">
    <property type="component" value="Unassembled WGS sequence"/>
</dbReference>
<dbReference type="EMBL" id="JAMKPW020000038">
    <property type="protein sequence ID" value="KAK8200606.1"/>
    <property type="molecule type" value="Genomic_DNA"/>
</dbReference>
<keyword evidence="2" id="KW-1185">Reference proteome</keyword>
<proteinExistence type="predicted"/>
<organism evidence="1 2">
    <name type="scientific">Zalaria obscura</name>
    <dbReference type="NCBI Taxonomy" id="2024903"/>
    <lineage>
        <taxon>Eukaryota</taxon>
        <taxon>Fungi</taxon>
        <taxon>Dikarya</taxon>
        <taxon>Ascomycota</taxon>
        <taxon>Pezizomycotina</taxon>
        <taxon>Dothideomycetes</taxon>
        <taxon>Dothideomycetidae</taxon>
        <taxon>Dothideales</taxon>
        <taxon>Zalariaceae</taxon>
        <taxon>Zalaria</taxon>
    </lineage>
</organism>
<comment type="caution">
    <text evidence="1">The sequence shown here is derived from an EMBL/GenBank/DDBJ whole genome shotgun (WGS) entry which is preliminary data.</text>
</comment>